<keyword evidence="11" id="KW-0902">Two-component regulatory system</keyword>
<dbReference type="SMART" id="SM00388">
    <property type="entry name" value="HisKA"/>
    <property type="match status" value="1"/>
</dbReference>
<dbReference type="InterPro" id="IPR003594">
    <property type="entry name" value="HATPase_dom"/>
</dbReference>
<keyword evidence="7" id="KW-0547">Nucleotide-binding</keyword>
<keyword evidence="10 13" id="KW-1133">Transmembrane helix</keyword>
<dbReference type="GO" id="GO:0016301">
    <property type="term" value="F:kinase activity"/>
    <property type="evidence" value="ECO:0007669"/>
    <property type="project" value="UniProtKB-KW"/>
</dbReference>
<protein>
    <recommendedName>
        <fullName evidence="3">histidine kinase</fullName>
        <ecNumber evidence="3">2.7.13.3</ecNumber>
    </recommendedName>
</protein>
<dbReference type="Proteomes" id="UP000297741">
    <property type="component" value="Unassembled WGS sequence"/>
</dbReference>
<evidence type="ECO:0000256" key="8">
    <source>
        <dbReference type="ARBA" id="ARBA00022777"/>
    </source>
</evidence>
<dbReference type="Gene3D" id="3.30.565.10">
    <property type="entry name" value="Histidine kinase-like ATPase, C-terminal domain"/>
    <property type="match status" value="1"/>
</dbReference>
<dbReference type="InterPro" id="IPR036097">
    <property type="entry name" value="HisK_dim/P_sf"/>
</dbReference>
<dbReference type="Pfam" id="PF08521">
    <property type="entry name" value="2CSK_N"/>
    <property type="match status" value="1"/>
</dbReference>
<evidence type="ECO:0000313" key="16">
    <source>
        <dbReference type="Proteomes" id="UP000297741"/>
    </source>
</evidence>
<dbReference type="PRINTS" id="PR00344">
    <property type="entry name" value="BCTRLSENSOR"/>
</dbReference>
<accession>A0ABY2KH82</accession>
<dbReference type="SUPFAM" id="SSF47384">
    <property type="entry name" value="Homodimeric domain of signal transducing histidine kinase"/>
    <property type="match status" value="1"/>
</dbReference>
<dbReference type="InterPro" id="IPR036890">
    <property type="entry name" value="HATPase_C_sf"/>
</dbReference>
<keyword evidence="12 13" id="KW-0472">Membrane</keyword>
<keyword evidence="8 15" id="KW-0418">Kinase</keyword>
<dbReference type="Pfam" id="PF00512">
    <property type="entry name" value="HisKA"/>
    <property type="match status" value="1"/>
</dbReference>
<dbReference type="Gene3D" id="1.10.287.130">
    <property type="match status" value="1"/>
</dbReference>
<evidence type="ECO:0000256" key="12">
    <source>
        <dbReference type="ARBA" id="ARBA00023136"/>
    </source>
</evidence>
<evidence type="ECO:0000256" key="11">
    <source>
        <dbReference type="ARBA" id="ARBA00023012"/>
    </source>
</evidence>
<comment type="caution">
    <text evidence="15">The sequence shown here is derived from an EMBL/GenBank/DDBJ whole genome shotgun (WGS) entry which is preliminary data.</text>
</comment>
<evidence type="ECO:0000256" key="10">
    <source>
        <dbReference type="ARBA" id="ARBA00022989"/>
    </source>
</evidence>
<keyword evidence="9" id="KW-0067">ATP-binding</keyword>
<name>A0ABY2KH82_9RHOB</name>
<evidence type="ECO:0000256" key="5">
    <source>
        <dbReference type="ARBA" id="ARBA00022679"/>
    </source>
</evidence>
<dbReference type="Pfam" id="PF02518">
    <property type="entry name" value="HATPase_c"/>
    <property type="match status" value="1"/>
</dbReference>
<dbReference type="PROSITE" id="PS50109">
    <property type="entry name" value="HIS_KIN"/>
    <property type="match status" value="1"/>
</dbReference>
<evidence type="ECO:0000256" key="2">
    <source>
        <dbReference type="ARBA" id="ARBA00004141"/>
    </source>
</evidence>
<dbReference type="CDD" id="cd00082">
    <property type="entry name" value="HisKA"/>
    <property type="match status" value="1"/>
</dbReference>
<dbReference type="RefSeq" id="WP_135433618.1">
    <property type="nucleotide sequence ID" value="NZ_RPEM01000017.1"/>
</dbReference>
<evidence type="ECO:0000256" key="6">
    <source>
        <dbReference type="ARBA" id="ARBA00022692"/>
    </source>
</evidence>
<dbReference type="InterPro" id="IPR003661">
    <property type="entry name" value="HisK_dim/P_dom"/>
</dbReference>
<dbReference type="InterPro" id="IPR005467">
    <property type="entry name" value="His_kinase_dom"/>
</dbReference>
<evidence type="ECO:0000256" key="9">
    <source>
        <dbReference type="ARBA" id="ARBA00022840"/>
    </source>
</evidence>
<feature type="domain" description="Histidine kinase" evidence="14">
    <location>
        <begin position="245"/>
        <end position="460"/>
    </location>
</feature>
<dbReference type="InterPro" id="IPR050428">
    <property type="entry name" value="TCS_sensor_his_kinase"/>
</dbReference>
<organism evidence="15 16">
    <name type="scientific">Pseudotabrizicola sediminis</name>
    <dbReference type="NCBI Taxonomy" id="2486418"/>
    <lineage>
        <taxon>Bacteria</taxon>
        <taxon>Pseudomonadati</taxon>
        <taxon>Pseudomonadota</taxon>
        <taxon>Alphaproteobacteria</taxon>
        <taxon>Rhodobacterales</taxon>
        <taxon>Paracoccaceae</taxon>
        <taxon>Pseudotabrizicola</taxon>
    </lineage>
</organism>
<keyword evidence="4" id="KW-0597">Phosphoprotein</keyword>
<evidence type="ECO:0000256" key="3">
    <source>
        <dbReference type="ARBA" id="ARBA00012438"/>
    </source>
</evidence>
<keyword evidence="6 13" id="KW-0812">Transmembrane</keyword>
<reference evidence="15 16" key="1">
    <citation type="submission" date="2018-11" db="EMBL/GenBank/DDBJ databases">
        <title>Tabrizicola sp. isolated from sediment of alpine lake.</title>
        <authorList>
            <person name="Liu Z."/>
        </authorList>
    </citation>
    <scope>NUCLEOTIDE SEQUENCE [LARGE SCALE GENOMIC DNA]</scope>
    <source>
        <strain evidence="15 16">DRYC-M-16</strain>
    </source>
</reference>
<gene>
    <name evidence="15" type="ORF">EEB11_17635</name>
</gene>
<evidence type="ECO:0000256" key="1">
    <source>
        <dbReference type="ARBA" id="ARBA00000085"/>
    </source>
</evidence>
<sequence>MRRAQIKNPISLRTRLFLILLAATSALLLSAVVWINHSTRAEVERVLDARLSEAARMVSSLISDRRVDVAQAAALAQPETFDTADGYSHQLSCQIWSLDGTLVGQSGHAPARPLAQETDGFSQNIVDGVEWRVYSVVNHDLGVRVMVGDSMEVRNRLVNGVIAGLLLPAAVILPLLAGLIWASVGRGLVPLDQMARALGGRPATDLSPLPATPVPREIRPVSIALNDLFRRLSEAREHERNFTAFAAHELKTPLAGLKTQAQIAAMAPDAATRQDALTRLIRGVDRTDRMVRQLLDMASVDSVPQDLNDEVETAALHDILAEVADNLAALARGRNVSIVLDGPDDTPGIHAPQFLVAAALRNLMENAIQASPDGGEVEVSWHQTGVDWCCTVSDRGPGIAAVDRNRVTDRFYRGAVGGLEGSGLGLSIVKTALDRIGGVLTLTPRPGGGETATVTLPHAALRTI</sequence>
<keyword evidence="16" id="KW-1185">Reference proteome</keyword>
<evidence type="ECO:0000256" key="13">
    <source>
        <dbReference type="SAM" id="Phobius"/>
    </source>
</evidence>
<dbReference type="SMART" id="SM00387">
    <property type="entry name" value="HATPase_c"/>
    <property type="match status" value="1"/>
</dbReference>
<dbReference type="EC" id="2.7.13.3" evidence="3"/>
<dbReference type="PANTHER" id="PTHR45436">
    <property type="entry name" value="SENSOR HISTIDINE KINASE YKOH"/>
    <property type="match status" value="1"/>
</dbReference>
<keyword evidence="5" id="KW-0808">Transferase</keyword>
<dbReference type="PANTHER" id="PTHR45436:SF14">
    <property type="entry name" value="SENSOR PROTEIN QSEC"/>
    <property type="match status" value="1"/>
</dbReference>
<dbReference type="InterPro" id="IPR013727">
    <property type="entry name" value="2CSK_N"/>
</dbReference>
<proteinExistence type="predicted"/>
<dbReference type="EMBL" id="RPEM01000017">
    <property type="protein sequence ID" value="TGD41646.1"/>
    <property type="molecule type" value="Genomic_DNA"/>
</dbReference>
<evidence type="ECO:0000259" key="14">
    <source>
        <dbReference type="PROSITE" id="PS50109"/>
    </source>
</evidence>
<feature type="transmembrane region" description="Helical" evidence="13">
    <location>
        <begin position="161"/>
        <end position="184"/>
    </location>
</feature>
<dbReference type="CDD" id="cd00075">
    <property type="entry name" value="HATPase"/>
    <property type="match status" value="1"/>
</dbReference>
<evidence type="ECO:0000313" key="15">
    <source>
        <dbReference type="EMBL" id="TGD41646.1"/>
    </source>
</evidence>
<comment type="catalytic activity">
    <reaction evidence="1">
        <text>ATP + protein L-histidine = ADP + protein N-phospho-L-histidine.</text>
        <dbReference type="EC" id="2.7.13.3"/>
    </reaction>
</comment>
<dbReference type="InterPro" id="IPR004358">
    <property type="entry name" value="Sig_transdc_His_kin-like_C"/>
</dbReference>
<comment type="subcellular location">
    <subcellularLocation>
        <location evidence="2">Membrane</location>
        <topology evidence="2">Multi-pass membrane protein</topology>
    </subcellularLocation>
</comment>
<evidence type="ECO:0000256" key="7">
    <source>
        <dbReference type="ARBA" id="ARBA00022741"/>
    </source>
</evidence>
<evidence type="ECO:0000256" key="4">
    <source>
        <dbReference type="ARBA" id="ARBA00022553"/>
    </source>
</evidence>
<dbReference type="SUPFAM" id="SSF55874">
    <property type="entry name" value="ATPase domain of HSP90 chaperone/DNA topoisomerase II/histidine kinase"/>
    <property type="match status" value="1"/>
</dbReference>